<dbReference type="EMBL" id="JAAKGU010000001">
    <property type="protein sequence ID" value="NGM81899.1"/>
    <property type="molecule type" value="Genomic_DNA"/>
</dbReference>
<accession>A0A6M1PEU9</accession>
<evidence type="ECO:0000313" key="1">
    <source>
        <dbReference type="EMBL" id="NGM81899.1"/>
    </source>
</evidence>
<gene>
    <name evidence="1" type="ORF">G5B47_05685</name>
</gene>
<reference evidence="1 2" key="1">
    <citation type="submission" date="2020-02" db="EMBL/GenBank/DDBJ databases">
        <authorList>
            <person name="Gao J."/>
            <person name="Sun J."/>
        </authorList>
    </citation>
    <scope>NUCLEOTIDE SEQUENCE [LARGE SCALE GENOMIC DNA]</scope>
    <source>
        <strain evidence="1 2">7124</strain>
    </source>
</reference>
<evidence type="ECO:0000313" key="2">
    <source>
        <dbReference type="Proteomes" id="UP000480151"/>
    </source>
</evidence>
<protein>
    <submittedName>
        <fullName evidence="1">Uncharacterized protein</fullName>
    </submittedName>
</protein>
<dbReference type="Proteomes" id="UP000480151">
    <property type="component" value="Unassembled WGS sequence"/>
</dbReference>
<sequence length="143" mass="15590">MTKRIQAYFRNENEAEGAKTVLLSFDADVLEVGALTDPLGEDRRLLLPLMPPNNLAGSGSTFAAFGAAPAAVPVRTASTDIDRKEPFNGDAANGRDDLRADRMYAEGDLDHLGYVMEIKVSDEDFNAVVHTLRGKNAYVEIFD</sequence>
<organism evidence="1 2">
    <name type="scientific">Paenibacillus apii</name>
    <dbReference type="NCBI Taxonomy" id="1850370"/>
    <lineage>
        <taxon>Bacteria</taxon>
        <taxon>Bacillati</taxon>
        <taxon>Bacillota</taxon>
        <taxon>Bacilli</taxon>
        <taxon>Bacillales</taxon>
        <taxon>Paenibacillaceae</taxon>
        <taxon>Paenibacillus</taxon>
    </lineage>
</organism>
<name>A0A6M1PEU9_9BACL</name>
<comment type="caution">
    <text evidence="1">The sequence shown here is derived from an EMBL/GenBank/DDBJ whole genome shotgun (WGS) entry which is preliminary data.</text>
</comment>
<dbReference type="AlphaFoldDB" id="A0A6M1PEU9"/>
<dbReference type="RefSeq" id="WP_165095244.1">
    <property type="nucleotide sequence ID" value="NZ_JAAKGU010000001.1"/>
</dbReference>
<keyword evidence="2" id="KW-1185">Reference proteome</keyword>
<proteinExistence type="predicted"/>